<dbReference type="Pfam" id="PF04084">
    <property type="entry name" value="RecA-like_ORC2"/>
    <property type="match status" value="1"/>
</dbReference>
<feature type="non-terminal residue" evidence="9">
    <location>
        <position position="1"/>
    </location>
</feature>
<dbReference type="Pfam" id="PF24882">
    <property type="entry name" value="WHD_ORC2"/>
    <property type="match status" value="1"/>
</dbReference>
<evidence type="ECO:0000313" key="10">
    <source>
        <dbReference type="Proteomes" id="UP000673691"/>
    </source>
</evidence>
<dbReference type="InterPro" id="IPR056772">
    <property type="entry name" value="RecA-like_ORC2"/>
</dbReference>
<comment type="subcellular location">
    <subcellularLocation>
        <location evidence="1 5">Nucleus</location>
    </subcellularLocation>
</comment>
<dbReference type="OrthoDB" id="346673at2759"/>
<proteinExistence type="inferred from homology"/>
<keyword evidence="10" id="KW-1185">Reference proteome</keyword>
<dbReference type="InterPro" id="IPR056773">
    <property type="entry name" value="WHD_ORC2"/>
</dbReference>
<dbReference type="GO" id="GO:0003688">
    <property type="term" value="F:DNA replication origin binding"/>
    <property type="evidence" value="ECO:0007669"/>
    <property type="project" value="UniProtKB-UniRule"/>
</dbReference>
<feature type="domain" description="Origin recognition complex subunit 2 RecA-like" evidence="7">
    <location>
        <begin position="66"/>
        <end position="230"/>
    </location>
</feature>
<evidence type="ECO:0000259" key="7">
    <source>
        <dbReference type="Pfam" id="PF04084"/>
    </source>
</evidence>
<dbReference type="InterPro" id="IPR007220">
    <property type="entry name" value="ORC2"/>
</dbReference>
<evidence type="ECO:0000256" key="3">
    <source>
        <dbReference type="ARBA" id="ARBA00022705"/>
    </source>
</evidence>
<gene>
    <name evidence="9" type="ORF">BJ554DRAFT_4827</name>
</gene>
<evidence type="ECO:0000256" key="6">
    <source>
        <dbReference type="SAM" id="MobiDB-lite"/>
    </source>
</evidence>
<sequence length="405" mass="44602">DAEGAGDRAGEAGIVVDAVYETYFQTLHEASNTSNHTLAMLPVLEHKEFVESLARARPKHELQIGLLASLHAEQFRQWYFELHNGFNLVFFGYGSKRDLLSDFAARCAEGSPLLVINGYFPAVGPRDFLAKILDGVLGCPALAKGTVEEQASLVAEAFAGPASDRPHERMYVLVHNIDGPALRAERTQAILSVLASCAKIHMIASVDHVNAPLLWDTVKAARFNWLWHDATTFRPYAAETTYENSIMVRRGELGPRGVGFVLASLTANMKKIFRILAERQIAAAREREPAASDAAENRAGTDSSEENEEDDYEGAAASCRQKRKPAPLKGRTATTHADLGLPYRTFYSLAREAFLTNSDQAFQSQLTEFRDHRIIHSRRAGDGTETVYIPLGAEILAGVLEKMET</sequence>
<keyword evidence="4 5" id="KW-0539">Nucleus</keyword>
<evidence type="ECO:0000313" key="9">
    <source>
        <dbReference type="EMBL" id="KAG5455674.1"/>
    </source>
</evidence>
<evidence type="ECO:0000256" key="5">
    <source>
        <dbReference type="RuleBase" id="RU368084"/>
    </source>
</evidence>
<organism evidence="9 10">
    <name type="scientific">Olpidium bornovanus</name>
    <dbReference type="NCBI Taxonomy" id="278681"/>
    <lineage>
        <taxon>Eukaryota</taxon>
        <taxon>Fungi</taxon>
        <taxon>Fungi incertae sedis</taxon>
        <taxon>Olpidiomycota</taxon>
        <taxon>Olpidiomycotina</taxon>
        <taxon>Olpidiomycetes</taxon>
        <taxon>Olpidiales</taxon>
        <taxon>Olpidiaceae</taxon>
        <taxon>Olpidium</taxon>
    </lineage>
</organism>
<comment type="function">
    <text evidence="5">Component of the origin recognition complex (ORC) that binds origins of replication. DNA-binding is ATP-dependent. ORC is required to assemble the pre-replication complex necessary to initiate DNA replication.</text>
</comment>
<accession>A0A8H7ZM92</accession>
<evidence type="ECO:0000256" key="4">
    <source>
        <dbReference type="ARBA" id="ARBA00023242"/>
    </source>
</evidence>
<dbReference type="PANTHER" id="PTHR14052:SF0">
    <property type="entry name" value="ORIGIN RECOGNITION COMPLEX SUBUNIT 2"/>
    <property type="match status" value="1"/>
</dbReference>
<feature type="compositionally biased region" description="Acidic residues" evidence="6">
    <location>
        <begin position="303"/>
        <end position="313"/>
    </location>
</feature>
<reference evidence="9 10" key="1">
    <citation type="journal article" name="Sci. Rep.">
        <title>Genome-scale phylogenetic analyses confirm Olpidium as the closest living zoosporic fungus to the non-flagellated, terrestrial fungi.</title>
        <authorList>
            <person name="Chang Y."/>
            <person name="Rochon D."/>
            <person name="Sekimoto S."/>
            <person name="Wang Y."/>
            <person name="Chovatia M."/>
            <person name="Sandor L."/>
            <person name="Salamov A."/>
            <person name="Grigoriev I.V."/>
            <person name="Stajich J.E."/>
            <person name="Spatafora J.W."/>
        </authorList>
    </citation>
    <scope>NUCLEOTIDE SEQUENCE [LARGE SCALE GENOMIC DNA]</scope>
    <source>
        <strain evidence="9">S191</strain>
    </source>
</reference>
<comment type="similarity">
    <text evidence="2 5">Belongs to the ORC2 family.</text>
</comment>
<comment type="subunit">
    <text evidence="5">Component of the origin recognition complex (ORC).</text>
</comment>
<dbReference type="GO" id="GO:0006260">
    <property type="term" value="P:DNA replication"/>
    <property type="evidence" value="ECO:0007669"/>
    <property type="project" value="UniProtKB-UniRule"/>
</dbReference>
<evidence type="ECO:0000256" key="1">
    <source>
        <dbReference type="ARBA" id="ARBA00004123"/>
    </source>
</evidence>
<name>A0A8H7ZM92_9FUNG</name>
<feature type="region of interest" description="Disordered" evidence="6">
    <location>
        <begin position="286"/>
        <end position="333"/>
    </location>
</feature>
<dbReference type="AlphaFoldDB" id="A0A8H7ZM92"/>
<dbReference type="PANTHER" id="PTHR14052">
    <property type="entry name" value="ORIGIN RECOGNITION COMPLEX SUBUNIT 2"/>
    <property type="match status" value="1"/>
</dbReference>
<comment type="caution">
    <text evidence="9">The sequence shown here is derived from an EMBL/GenBank/DDBJ whole genome shotgun (WGS) entry which is preliminary data.</text>
</comment>
<dbReference type="GO" id="GO:0005664">
    <property type="term" value="C:nuclear origin of replication recognition complex"/>
    <property type="evidence" value="ECO:0007669"/>
    <property type="project" value="UniProtKB-UniRule"/>
</dbReference>
<evidence type="ECO:0000256" key="2">
    <source>
        <dbReference type="ARBA" id="ARBA00007421"/>
    </source>
</evidence>
<feature type="domain" description="Origin recognition complex subunit 2 winged-helix" evidence="8">
    <location>
        <begin position="339"/>
        <end position="394"/>
    </location>
</feature>
<protein>
    <recommendedName>
        <fullName evidence="5">Origin recognition complex subunit 2</fullName>
    </recommendedName>
</protein>
<dbReference type="Proteomes" id="UP000673691">
    <property type="component" value="Unassembled WGS sequence"/>
</dbReference>
<keyword evidence="3 5" id="KW-0235">DNA replication</keyword>
<evidence type="ECO:0000259" key="8">
    <source>
        <dbReference type="Pfam" id="PF24882"/>
    </source>
</evidence>
<dbReference type="EMBL" id="JAEFCI010012972">
    <property type="protein sequence ID" value="KAG5455674.1"/>
    <property type="molecule type" value="Genomic_DNA"/>
</dbReference>